<evidence type="ECO:0000256" key="1">
    <source>
        <dbReference type="SAM" id="MobiDB-lite"/>
    </source>
</evidence>
<keyword evidence="3" id="KW-1185">Reference proteome</keyword>
<proteinExistence type="predicted"/>
<reference evidence="2 3" key="1">
    <citation type="journal article" date="2018" name="Nat. Ecol. Evol.">
        <title>Shark genomes provide insights into elasmobranch evolution and the origin of vertebrates.</title>
        <authorList>
            <person name="Hara Y"/>
            <person name="Yamaguchi K"/>
            <person name="Onimaru K"/>
            <person name="Kadota M"/>
            <person name="Koyanagi M"/>
            <person name="Keeley SD"/>
            <person name="Tatsumi K"/>
            <person name="Tanaka K"/>
            <person name="Motone F"/>
            <person name="Kageyama Y"/>
            <person name="Nozu R"/>
            <person name="Adachi N"/>
            <person name="Nishimura O"/>
            <person name="Nakagawa R"/>
            <person name="Tanegashima C"/>
            <person name="Kiyatake I"/>
            <person name="Matsumoto R"/>
            <person name="Murakumo K"/>
            <person name="Nishida K"/>
            <person name="Terakita A"/>
            <person name="Kuratani S"/>
            <person name="Sato K"/>
            <person name="Hyodo S Kuraku.S."/>
        </authorList>
    </citation>
    <scope>NUCLEOTIDE SEQUENCE [LARGE SCALE GENOMIC DNA]</scope>
</reference>
<sequence length="129" mass="14270">MRLRAHGSHIGMDPEELQQSPGAPFLHPDDDGLGELFTPEIVEDRDIPARRRRLFLGSGVRREPGFRALLVSPRPLPQLRLGCRAAALGGHGDGARHGLAVARQTVDKIGEDYDHDKEERRLGLDLQKA</sequence>
<dbReference type="Proteomes" id="UP000288216">
    <property type="component" value="Unassembled WGS sequence"/>
</dbReference>
<name>A0A401PSR3_SCYTO</name>
<evidence type="ECO:0000313" key="3">
    <source>
        <dbReference type="Proteomes" id="UP000288216"/>
    </source>
</evidence>
<dbReference type="AlphaFoldDB" id="A0A401PSR3"/>
<protein>
    <submittedName>
        <fullName evidence="2">Uncharacterized protein</fullName>
    </submittedName>
</protein>
<evidence type="ECO:0000313" key="2">
    <source>
        <dbReference type="EMBL" id="GCB76147.1"/>
    </source>
</evidence>
<accession>A0A401PSR3</accession>
<organism evidence="2 3">
    <name type="scientific">Scyliorhinus torazame</name>
    <name type="common">Cloudy catshark</name>
    <name type="synonym">Catulus torazame</name>
    <dbReference type="NCBI Taxonomy" id="75743"/>
    <lineage>
        <taxon>Eukaryota</taxon>
        <taxon>Metazoa</taxon>
        <taxon>Chordata</taxon>
        <taxon>Craniata</taxon>
        <taxon>Vertebrata</taxon>
        <taxon>Chondrichthyes</taxon>
        <taxon>Elasmobranchii</taxon>
        <taxon>Galeomorphii</taxon>
        <taxon>Galeoidea</taxon>
        <taxon>Carcharhiniformes</taxon>
        <taxon>Scyliorhinidae</taxon>
        <taxon>Scyliorhinus</taxon>
    </lineage>
</organism>
<feature type="region of interest" description="Disordered" evidence="1">
    <location>
        <begin position="1"/>
        <end position="31"/>
    </location>
</feature>
<dbReference type="EMBL" id="BFAA01015215">
    <property type="protein sequence ID" value="GCB76147.1"/>
    <property type="molecule type" value="Genomic_DNA"/>
</dbReference>
<comment type="caution">
    <text evidence="2">The sequence shown here is derived from an EMBL/GenBank/DDBJ whole genome shotgun (WGS) entry which is preliminary data.</text>
</comment>
<gene>
    <name evidence="2" type="ORF">scyTo_0019849</name>
</gene>